<dbReference type="Proteomes" id="UP000643165">
    <property type="component" value="Unassembled WGS sequence"/>
</dbReference>
<dbReference type="EMBL" id="BOPB01000002">
    <property type="protein sequence ID" value="GIJ19824.1"/>
    <property type="molecule type" value="Genomic_DNA"/>
</dbReference>
<evidence type="ECO:0000313" key="2">
    <source>
        <dbReference type="EMBL" id="GIJ19824.1"/>
    </source>
</evidence>
<name>A0ABQ4IPJ8_9ACTN</name>
<feature type="compositionally biased region" description="Basic and acidic residues" evidence="1">
    <location>
        <begin position="15"/>
        <end position="35"/>
    </location>
</feature>
<sequence>MPVDGDDQVGASREMAVDRTDAHAGPDGDVTHRSIDAGVDEGCGGGLKQRLLVALGVGPLPRSWWVGVTSRHVPVASVTMDAKRNQVPYRLGGTRFRFYRLSSLIEEQQ</sequence>
<gene>
    <name evidence="2" type="ORF">Vlu01_04480</name>
</gene>
<keyword evidence="3" id="KW-1185">Reference proteome</keyword>
<feature type="region of interest" description="Disordered" evidence="1">
    <location>
        <begin position="1"/>
        <end position="37"/>
    </location>
</feature>
<accession>A0ABQ4IPJ8</accession>
<evidence type="ECO:0000256" key="1">
    <source>
        <dbReference type="SAM" id="MobiDB-lite"/>
    </source>
</evidence>
<reference evidence="2 3" key="1">
    <citation type="submission" date="2021-01" db="EMBL/GenBank/DDBJ databases">
        <title>Whole genome shotgun sequence of Verrucosispora lutea NBRC 106530.</title>
        <authorList>
            <person name="Komaki H."/>
            <person name="Tamura T."/>
        </authorList>
    </citation>
    <scope>NUCLEOTIDE SEQUENCE [LARGE SCALE GENOMIC DNA]</scope>
    <source>
        <strain evidence="2 3">NBRC 106530</strain>
    </source>
</reference>
<evidence type="ECO:0000313" key="3">
    <source>
        <dbReference type="Proteomes" id="UP000643165"/>
    </source>
</evidence>
<organism evidence="2 3">
    <name type="scientific">Micromonospora lutea</name>
    <dbReference type="NCBI Taxonomy" id="419825"/>
    <lineage>
        <taxon>Bacteria</taxon>
        <taxon>Bacillati</taxon>
        <taxon>Actinomycetota</taxon>
        <taxon>Actinomycetes</taxon>
        <taxon>Micromonosporales</taxon>
        <taxon>Micromonosporaceae</taxon>
        <taxon>Micromonospora</taxon>
    </lineage>
</organism>
<protein>
    <submittedName>
        <fullName evidence="2">Uncharacterized protein</fullName>
    </submittedName>
</protein>
<comment type="caution">
    <text evidence="2">The sequence shown here is derived from an EMBL/GenBank/DDBJ whole genome shotgun (WGS) entry which is preliminary data.</text>
</comment>
<proteinExistence type="predicted"/>